<evidence type="ECO:0000313" key="2">
    <source>
        <dbReference type="EMBL" id="MBB5792181.1"/>
    </source>
</evidence>
<gene>
    <name evidence="2" type="ORF">HDA41_000145</name>
</gene>
<accession>A0A7W9GYK5</accession>
<feature type="region of interest" description="Disordered" evidence="1">
    <location>
        <begin position="70"/>
        <end position="102"/>
    </location>
</feature>
<feature type="compositionally biased region" description="Low complexity" evidence="1">
    <location>
        <begin position="8"/>
        <end position="31"/>
    </location>
</feature>
<dbReference type="Proteomes" id="UP000590647">
    <property type="component" value="Unassembled WGS sequence"/>
</dbReference>
<name>A0A7W9GYK5_9ACTN</name>
<keyword evidence="3" id="KW-1185">Reference proteome</keyword>
<sequence>MSEDRMGGADAAGDRGAPAGLAPRPGPLYAAVGGHGARPASPAGGIGGEVDVGLHRPRVVLHALYEPRVGYPARCDSGGDSPAPALGRVKTPPQRGPQGRTA</sequence>
<dbReference type="AlphaFoldDB" id="A0A7W9GYK5"/>
<dbReference type="EMBL" id="JACHNE010000001">
    <property type="protein sequence ID" value="MBB5792181.1"/>
    <property type="molecule type" value="Genomic_DNA"/>
</dbReference>
<organism evidence="2 3">
    <name type="scientific">Streptomyces caelestis</name>
    <dbReference type="NCBI Taxonomy" id="36816"/>
    <lineage>
        <taxon>Bacteria</taxon>
        <taxon>Bacillati</taxon>
        <taxon>Actinomycetota</taxon>
        <taxon>Actinomycetes</taxon>
        <taxon>Kitasatosporales</taxon>
        <taxon>Streptomycetaceae</taxon>
        <taxon>Streptomyces</taxon>
    </lineage>
</organism>
<comment type="caution">
    <text evidence="2">The sequence shown here is derived from an EMBL/GenBank/DDBJ whole genome shotgun (WGS) entry which is preliminary data.</text>
</comment>
<proteinExistence type="predicted"/>
<dbReference type="RefSeq" id="WP_184979668.1">
    <property type="nucleotide sequence ID" value="NZ_JACHNE010000001.1"/>
</dbReference>
<protein>
    <submittedName>
        <fullName evidence="2">Uncharacterized protein</fullName>
    </submittedName>
</protein>
<reference evidence="2 3" key="1">
    <citation type="submission" date="2020-08" db="EMBL/GenBank/DDBJ databases">
        <title>Sequencing the genomes of 1000 actinobacteria strains.</title>
        <authorList>
            <person name="Klenk H.-P."/>
        </authorList>
    </citation>
    <scope>NUCLEOTIDE SEQUENCE [LARGE SCALE GENOMIC DNA]</scope>
    <source>
        <strain evidence="2 3">DSM 40084</strain>
    </source>
</reference>
<evidence type="ECO:0000256" key="1">
    <source>
        <dbReference type="SAM" id="MobiDB-lite"/>
    </source>
</evidence>
<feature type="region of interest" description="Disordered" evidence="1">
    <location>
        <begin position="1"/>
        <end position="45"/>
    </location>
</feature>
<evidence type="ECO:0000313" key="3">
    <source>
        <dbReference type="Proteomes" id="UP000590647"/>
    </source>
</evidence>